<evidence type="ECO:0000313" key="15">
    <source>
        <dbReference type="EMBL" id="MBB6099433.1"/>
    </source>
</evidence>
<sequence>MSLSARSEPPGSAAGFAPFAVRVPASSANLGPGFDCVGLALNLFTTVRVRPAAQLELVPHGAALAGTPRDARNPVMRAFVLACERAGRPVPAVRLEVESEIPLARGLGSSAAALVAGLVAADTCLGGPLGRERLFELASELEGHPDNAGAALLGGAVIAASGESGLRYLRVTPPTRLGTLAVIPDTELLTEHARGVLPDSYSRQDAVFQLSHAALLGAALASGELELLAEATRDRLHQPYRAPLIPGLAPILEEAPRRGALAACLSGAGPTALVLFDQERADRDGLIEWLRAVLTQHRVPGRVVQLEVNVTGAVVSAL</sequence>
<name>A0A841I2D7_9DEIO</name>
<organism evidence="15 16">
    <name type="scientific">Deinobacterium chartae</name>
    <dbReference type="NCBI Taxonomy" id="521158"/>
    <lineage>
        <taxon>Bacteria</taxon>
        <taxon>Thermotogati</taxon>
        <taxon>Deinococcota</taxon>
        <taxon>Deinococci</taxon>
        <taxon>Deinococcales</taxon>
        <taxon>Deinococcaceae</taxon>
        <taxon>Deinobacterium</taxon>
    </lineage>
</organism>
<dbReference type="GO" id="GO:0005524">
    <property type="term" value="F:ATP binding"/>
    <property type="evidence" value="ECO:0007669"/>
    <property type="project" value="UniProtKB-UniRule"/>
</dbReference>
<dbReference type="GO" id="GO:0004413">
    <property type="term" value="F:homoserine kinase activity"/>
    <property type="evidence" value="ECO:0007669"/>
    <property type="project" value="UniProtKB-UniRule"/>
</dbReference>
<keyword evidence="6 12" id="KW-0808">Transferase</keyword>
<dbReference type="Proteomes" id="UP000569951">
    <property type="component" value="Unassembled WGS sequence"/>
</dbReference>
<evidence type="ECO:0000256" key="1">
    <source>
        <dbReference type="ARBA" id="ARBA00005015"/>
    </source>
</evidence>
<dbReference type="EMBL" id="JACHHG010000011">
    <property type="protein sequence ID" value="MBB6099433.1"/>
    <property type="molecule type" value="Genomic_DNA"/>
</dbReference>
<keyword evidence="7 12" id="KW-0791">Threonine biosynthesis</keyword>
<keyword evidence="9 12" id="KW-0418">Kinase</keyword>
<evidence type="ECO:0000256" key="4">
    <source>
        <dbReference type="ARBA" id="ARBA00017858"/>
    </source>
</evidence>
<feature type="domain" description="GHMP kinase C-terminal" evidence="14">
    <location>
        <begin position="219"/>
        <end position="283"/>
    </location>
</feature>
<comment type="catalytic activity">
    <reaction evidence="11 12">
        <text>L-homoserine + ATP = O-phospho-L-homoserine + ADP + H(+)</text>
        <dbReference type="Rhea" id="RHEA:13985"/>
        <dbReference type="ChEBI" id="CHEBI:15378"/>
        <dbReference type="ChEBI" id="CHEBI:30616"/>
        <dbReference type="ChEBI" id="CHEBI:57476"/>
        <dbReference type="ChEBI" id="CHEBI:57590"/>
        <dbReference type="ChEBI" id="CHEBI:456216"/>
        <dbReference type="EC" id="2.7.1.39"/>
    </reaction>
</comment>
<evidence type="ECO:0000256" key="9">
    <source>
        <dbReference type="ARBA" id="ARBA00022777"/>
    </source>
</evidence>
<dbReference type="Pfam" id="PF00288">
    <property type="entry name" value="GHMP_kinases_N"/>
    <property type="match status" value="1"/>
</dbReference>
<accession>A0A841I2D7</accession>
<evidence type="ECO:0000256" key="8">
    <source>
        <dbReference type="ARBA" id="ARBA00022741"/>
    </source>
</evidence>
<evidence type="ECO:0000256" key="7">
    <source>
        <dbReference type="ARBA" id="ARBA00022697"/>
    </source>
</evidence>
<evidence type="ECO:0000256" key="2">
    <source>
        <dbReference type="ARBA" id="ARBA00007370"/>
    </source>
</evidence>
<dbReference type="AlphaFoldDB" id="A0A841I2D7"/>
<dbReference type="GO" id="GO:0009088">
    <property type="term" value="P:threonine biosynthetic process"/>
    <property type="evidence" value="ECO:0007669"/>
    <property type="project" value="UniProtKB-UniRule"/>
</dbReference>
<evidence type="ECO:0000259" key="13">
    <source>
        <dbReference type="Pfam" id="PF00288"/>
    </source>
</evidence>
<proteinExistence type="inferred from homology"/>
<comment type="function">
    <text evidence="12">Catalyzes the ATP-dependent phosphorylation of L-homoserine to L-homoserine phosphate.</text>
</comment>
<dbReference type="InterPro" id="IPR000870">
    <property type="entry name" value="Homoserine_kinase"/>
</dbReference>
<keyword evidence="8 12" id="KW-0547">Nucleotide-binding</keyword>
<dbReference type="HAMAP" id="MF_00384">
    <property type="entry name" value="Homoser_kinase"/>
    <property type="match status" value="1"/>
</dbReference>
<evidence type="ECO:0000256" key="10">
    <source>
        <dbReference type="ARBA" id="ARBA00022840"/>
    </source>
</evidence>
<dbReference type="PIRSF" id="PIRSF000676">
    <property type="entry name" value="Homoser_kin"/>
    <property type="match status" value="1"/>
</dbReference>
<comment type="similarity">
    <text evidence="2 12">Belongs to the GHMP kinase family. Homoserine kinase subfamily.</text>
</comment>
<dbReference type="EC" id="2.7.1.39" evidence="3 12"/>
<keyword evidence="5 12" id="KW-0028">Amino-acid biosynthesis</keyword>
<dbReference type="Gene3D" id="3.30.230.10">
    <property type="match status" value="1"/>
</dbReference>
<dbReference type="InterPro" id="IPR006203">
    <property type="entry name" value="GHMP_knse_ATP-bd_CS"/>
</dbReference>
<gene>
    <name evidence="12" type="primary">thrB</name>
    <name evidence="15" type="ORF">HNR42_002874</name>
</gene>
<dbReference type="PANTHER" id="PTHR20861">
    <property type="entry name" value="HOMOSERINE/4-DIPHOSPHOCYTIDYL-2-C-METHYL-D-ERYTHRITOL KINASE"/>
    <property type="match status" value="1"/>
</dbReference>
<comment type="caution">
    <text evidence="15">The sequence shown here is derived from an EMBL/GenBank/DDBJ whole genome shotgun (WGS) entry which is preliminary data.</text>
</comment>
<evidence type="ECO:0000256" key="11">
    <source>
        <dbReference type="ARBA" id="ARBA00049375"/>
    </source>
</evidence>
<dbReference type="SUPFAM" id="SSF55060">
    <property type="entry name" value="GHMP Kinase, C-terminal domain"/>
    <property type="match status" value="1"/>
</dbReference>
<dbReference type="Gene3D" id="3.30.70.890">
    <property type="entry name" value="GHMP kinase, C-terminal domain"/>
    <property type="match status" value="1"/>
</dbReference>
<feature type="domain" description="GHMP kinase N-terminal" evidence="13">
    <location>
        <begin position="75"/>
        <end position="155"/>
    </location>
</feature>
<evidence type="ECO:0000256" key="12">
    <source>
        <dbReference type="HAMAP-Rule" id="MF_00384"/>
    </source>
</evidence>
<dbReference type="InterPro" id="IPR036554">
    <property type="entry name" value="GHMP_kinase_C_sf"/>
</dbReference>
<dbReference type="SUPFAM" id="SSF54211">
    <property type="entry name" value="Ribosomal protein S5 domain 2-like"/>
    <property type="match status" value="1"/>
</dbReference>
<dbReference type="UniPathway" id="UPA00050">
    <property type="reaction ID" value="UER00064"/>
</dbReference>
<dbReference type="PANTHER" id="PTHR20861:SF1">
    <property type="entry name" value="HOMOSERINE KINASE"/>
    <property type="match status" value="1"/>
</dbReference>
<evidence type="ECO:0000313" key="16">
    <source>
        <dbReference type="Proteomes" id="UP000569951"/>
    </source>
</evidence>
<dbReference type="RefSeq" id="WP_183988185.1">
    <property type="nucleotide sequence ID" value="NZ_JACHHG010000011.1"/>
</dbReference>
<keyword evidence="12" id="KW-0963">Cytoplasm</keyword>
<dbReference type="InterPro" id="IPR020568">
    <property type="entry name" value="Ribosomal_Su5_D2-typ_SF"/>
</dbReference>
<dbReference type="PRINTS" id="PR00958">
    <property type="entry name" value="HOMSERKINASE"/>
</dbReference>
<dbReference type="Pfam" id="PF08544">
    <property type="entry name" value="GHMP_kinases_C"/>
    <property type="match status" value="1"/>
</dbReference>
<evidence type="ECO:0000256" key="6">
    <source>
        <dbReference type="ARBA" id="ARBA00022679"/>
    </source>
</evidence>
<protein>
    <recommendedName>
        <fullName evidence="4 12">Homoserine kinase</fullName>
        <shortName evidence="12">HK</shortName>
        <shortName evidence="12">HSK</shortName>
        <ecNumber evidence="3 12">2.7.1.39</ecNumber>
    </recommendedName>
</protein>
<evidence type="ECO:0000256" key="5">
    <source>
        <dbReference type="ARBA" id="ARBA00022605"/>
    </source>
</evidence>
<evidence type="ECO:0000256" key="3">
    <source>
        <dbReference type="ARBA" id="ARBA00012078"/>
    </source>
</evidence>
<comment type="subcellular location">
    <subcellularLocation>
        <location evidence="12">Cytoplasm</location>
    </subcellularLocation>
</comment>
<dbReference type="InterPro" id="IPR013750">
    <property type="entry name" value="GHMP_kinase_C_dom"/>
</dbReference>
<dbReference type="InterPro" id="IPR006204">
    <property type="entry name" value="GHMP_kinase_N_dom"/>
</dbReference>
<dbReference type="PROSITE" id="PS00627">
    <property type="entry name" value="GHMP_KINASES_ATP"/>
    <property type="match status" value="1"/>
</dbReference>
<dbReference type="InterPro" id="IPR014721">
    <property type="entry name" value="Ribsml_uS5_D2-typ_fold_subgr"/>
</dbReference>
<keyword evidence="10 12" id="KW-0067">ATP-binding</keyword>
<feature type="binding site" evidence="12">
    <location>
        <begin position="102"/>
        <end position="112"/>
    </location>
    <ligand>
        <name>ATP</name>
        <dbReference type="ChEBI" id="CHEBI:30616"/>
    </ligand>
</feature>
<reference evidence="15 16" key="1">
    <citation type="submission" date="2020-08" db="EMBL/GenBank/DDBJ databases">
        <title>Genomic Encyclopedia of Type Strains, Phase IV (KMG-IV): sequencing the most valuable type-strain genomes for metagenomic binning, comparative biology and taxonomic classification.</title>
        <authorList>
            <person name="Goeker M."/>
        </authorList>
    </citation>
    <scope>NUCLEOTIDE SEQUENCE [LARGE SCALE GENOMIC DNA]</scope>
    <source>
        <strain evidence="15 16">DSM 21458</strain>
    </source>
</reference>
<keyword evidence="16" id="KW-1185">Reference proteome</keyword>
<evidence type="ECO:0000259" key="14">
    <source>
        <dbReference type="Pfam" id="PF08544"/>
    </source>
</evidence>
<dbReference type="GO" id="GO:0005737">
    <property type="term" value="C:cytoplasm"/>
    <property type="evidence" value="ECO:0007669"/>
    <property type="project" value="UniProtKB-SubCell"/>
</dbReference>
<dbReference type="NCBIfam" id="TIGR00191">
    <property type="entry name" value="thrB"/>
    <property type="match status" value="1"/>
</dbReference>
<comment type="pathway">
    <text evidence="1 12">Amino-acid biosynthesis; L-threonine biosynthesis; L-threonine from L-aspartate: step 4/5.</text>
</comment>